<protein>
    <submittedName>
        <fullName evidence="1">Uncharacterized protein</fullName>
    </submittedName>
</protein>
<reference evidence="2" key="1">
    <citation type="journal article" date="2017" name="Nat. Ecol. Evol.">
        <title>Genome expansion and lineage-specific genetic innovations in the forest pathogenic fungi Armillaria.</title>
        <authorList>
            <person name="Sipos G."/>
            <person name="Prasanna A.N."/>
            <person name="Walter M.C."/>
            <person name="O'Connor E."/>
            <person name="Balint B."/>
            <person name="Krizsan K."/>
            <person name="Kiss B."/>
            <person name="Hess J."/>
            <person name="Varga T."/>
            <person name="Slot J."/>
            <person name="Riley R."/>
            <person name="Boka B."/>
            <person name="Rigling D."/>
            <person name="Barry K."/>
            <person name="Lee J."/>
            <person name="Mihaltcheva S."/>
            <person name="LaButti K."/>
            <person name="Lipzen A."/>
            <person name="Waldron R."/>
            <person name="Moloney N.M."/>
            <person name="Sperisen C."/>
            <person name="Kredics L."/>
            <person name="Vagvoelgyi C."/>
            <person name="Patrignani A."/>
            <person name="Fitzpatrick D."/>
            <person name="Nagy I."/>
            <person name="Doyle S."/>
            <person name="Anderson J.B."/>
            <person name="Grigoriev I.V."/>
            <person name="Gueldener U."/>
            <person name="Muensterkoetter M."/>
            <person name="Nagy L.G."/>
        </authorList>
    </citation>
    <scope>NUCLEOTIDE SEQUENCE [LARGE SCALE GENOMIC DNA]</scope>
    <source>
        <strain evidence="2">C18/9</strain>
    </source>
</reference>
<gene>
    <name evidence="1" type="ORF">ARMOST_07660</name>
</gene>
<organism evidence="1 2">
    <name type="scientific">Armillaria ostoyae</name>
    <name type="common">Armillaria root rot fungus</name>
    <dbReference type="NCBI Taxonomy" id="47428"/>
    <lineage>
        <taxon>Eukaryota</taxon>
        <taxon>Fungi</taxon>
        <taxon>Dikarya</taxon>
        <taxon>Basidiomycota</taxon>
        <taxon>Agaricomycotina</taxon>
        <taxon>Agaricomycetes</taxon>
        <taxon>Agaricomycetidae</taxon>
        <taxon>Agaricales</taxon>
        <taxon>Marasmiineae</taxon>
        <taxon>Physalacriaceae</taxon>
        <taxon>Armillaria</taxon>
    </lineage>
</organism>
<dbReference type="EMBL" id="FUEG01000005">
    <property type="protein sequence ID" value="SJL04299.1"/>
    <property type="molecule type" value="Genomic_DNA"/>
</dbReference>
<accession>A0A284R6I5</accession>
<sequence>MESPTSNPTRYFIALASIRRGDIISGVNDAPGKSSWPVEARGMGIGGDGDGSGGTYTAGVMVKVCDASGGPPKCAKIVEAVLDAVQKSVVTMDWDNDGSTKMATTAVMMVPRVADAAFAAGALISRAVEVAKKLSSLLEARKGREVLK</sequence>
<keyword evidence="2" id="KW-1185">Reference proteome</keyword>
<evidence type="ECO:0000313" key="1">
    <source>
        <dbReference type="EMBL" id="SJL04299.1"/>
    </source>
</evidence>
<proteinExistence type="predicted"/>
<name>A0A284R6I5_ARMOS</name>
<evidence type="ECO:0000313" key="2">
    <source>
        <dbReference type="Proteomes" id="UP000219338"/>
    </source>
</evidence>
<dbReference type="AlphaFoldDB" id="A0A284R6I5"/>
<dbReference type="OMA" id="MENGCSC"/>
<dbReference type="Proteomes" id="UP000219338">
    <property type="component" value="Unassembled WGS sequence"/>
</dbReference>